<dbReference type="AlphaFoldDB" id="A0A101UPI5"/>
<evidence type="ECO:0000259" key="1">
    <source>
        <dbReference type="PROSITE" id="PS51819"/>
    </source>
</evidence>
<accession>A0A101UPI5</accession>
<dbReference type="SUPFAM" id="SSF54593">
    <property type="entry name" value="Glyoxalase/Bleomycin resistance protein/Dihydroxybiphenyl dioxygenase"/>
    <property type="match status" value="1"/>
</dbReference>
<dbReference type="OrthoDB" id="4565236at2"/>
<gene>
    <name evidence="2" type="ORF">AQJ91_46790</name>
</gene>
<dbReference type="InterPro" id="IPR037523">
    <property type="entry name" value="VOC_core"/>
</dbReference>
<comment type="caution">
    <text evidence="2">The sequence shown here is derived from an EMBL/GenBank/DDBJ whole genome shotgun (WGS) entry which is preliminary data.</text>
</comment>
<proteinExistence type="predicted"/>
<dbReference type="RefSeq" id="WP_067036026.1">
    <property type="nucleotide sequence ID" value="NZ_KQ949140.1"/>
</dbReference>
<evidence type="ECO:0000313" key="2">
    <source>
        <dbReference type="EMBL" id="KUO14442.1"/>
    </source>
</evidence>
<name>A0A101UPI5_9ACTN</name>
<dbReference type="EMBL" id="LMXB01000149">
    <property type="protein sequence ID" value="KUO14442.1"/>
    <property type="molecule type" value="Genomic_DNA"/>
</dbReference>
<feature type="domain" description="VOC" evidence="1">
    <location>
        <begin position="4"/>
        <end position="113"/>
    </location>
</feature>
<dbReference type="STRING" id="909626.AQJ91_46790"/>
<dbReference type="Pfam" id="PF00903">
    <property type="entry name" value="Glyoxalase"/>
    <property type="match status" value="1"/>
</dbReference>
<organism evidence="2 3">
    <name type="scientific">Streptomyces dysideae</name>
    <dbReference type="NCBI Taxonomy" id="909626"/>
    <lineage>
        <taxon>Bacteria</taxon>
        <taxon>Bacillati</taxon>
        <taxon>Actinomycetota</taxon>
        <taxon>Actinomycetes</taxon>
        <taxon>Kitasatosporales</taxon>
        <taxon>Streptomycetaceae</taxon>
        <taxon>Streptomyces</taxon>
    </lineage>
</organism>
<dbReference type="Proteomes" id="UP000053260">
    <property type="component" value="Unassembled WGS sequence"/>
</dbReference>
<dbReference type="InterPro" id="IPR004360">
    <property type="entry name" value="Glyas_Fos-R_dOase_dom"/>
</dbReference>
<protein>
    <submittedName>
        <fullName evidence="2">Glyoxalase</fullName>
    </submittedName>
</protein>
<reference evidence="2 3" key="1">
    <citation type="submission" date="2015-10" db="EMBL/GenBank/DDBJ databases">
        <title>Draft genome sequence of Streptomyces sp. RV15, isolated from a marine sponge.</title>
        <authorList>
            <person name="Ruckert C."/>
            <person name="Abdelmohsen U.R."/>
            <person name="Winkler A."/>
            <person name="Hentschel U."/>
            <person name="Kalinowski J."/>
            <person name="Kampfer P."/>
            <person name="Glaeser S."/>
        </authorList>
    </citation>
    <scope>NUCLEOTIDE SEQUENCE [LARGE SCALE GENOMIC DNA]</scope>
    <source>
        <strain evidence="2 3">RV15</strain>
    </source>
</reference>
<keyword evidence="3" id="KW-1185">Reference proteome</keyword>
<evidence type="ECO:0000313" key="3">
    <source>
        <dbReference type="Proteomes" id="UP000053260"/>
    </source>
</evidence>
<dbReference type="InterPro" id="IPR029068">
    <property type="entry name" value="Glyas_Bleomycin-R_OHBP_Dase"/>
</dbReference>
<dbReference type="PROSITE" id="PS51819">
    <property type="entry name" value="VOC"/>
    <property type="match status" value="1"/>
</dbReference>
<sequence length="116" mass="12135">MTAGLKVIVYPVKDLARAKALFSALLKTEPYADEPYYVGFKDAGQDVGLDPNGHAKGMTGPVPYWHVDDIRATLAALLEAGAELLQDVQDVGGGKLIASVKDADGNLVGLAQEPAA</sequence>
<dbReference type="Gene3D" id="3.10.180.10">
    <property type="entry name" value="2,3-Dihydroxybiphenyl 1,2-Dioxygenase, domain 1"/>
    <property type="match status" value="1"/>
</dbReference>